<name>A0A9P4XS52_CRYP1</name>
<dbReference type="InterPro" id="IPR049174">
    <property type="entry name" value="Beta-AFase-like"/>
</dbReference>
<dbReference type="AlphaFoldDB" id="A0A9P4XS52"/>
<dbReference type="InterPro" id="IPR049049">
    <property type="entry name" value="Beta-AFase-like_GH127_C"/>
</dbReference>
<evidence type="ECO:0000259" key="1">
    <source>
        <dbReference type="Pfam" id="PF07944"/>
    </source>
</evidence>
<dbReference type="PANTHER" id="PTHR43465:SF2">
    <property type="entry name" value="DUF1680 DOMAIN PROTEIN (AFU_ORTHOLOGUE AFUA_1G08910)"/>
    <property type="match status" value="1"/>
</dbReference>
<evidence type="ECO:0000313" key="4">
    <source>
        <dbReference type="EMBL" id="KAF3759897.1"/>
    </source>
</evidence>
<dbReference type="Pfam" id="PF07944">
    <property type="entry name" value="Beta-AFase-like_GH127_cat"/>
    <property type="match status" value="1"/>
</dbReference>
<dbReference type="EMBL" id="MU032354">
    <property type="protein sequence ID" value="KAF3759897.1"/>
    <property type="molecule type" value="Genomic_DNA"/>
</dbReference>
<organism evidence="4 5">
    <name type="scientific">Cryphonectria parasitica (strain ATCC 38755 / EP155)</name>
    <dbReference type="NCBI Taxonomy" id="660469"/>
    <lineage>
        <taxon>Eukaryota</taxon>
        <taxon>Fungi</taxon>
        <taxon>Dikarya</taxon>
        <taxon>Ascomycota</taxon>
        <taxon>Pezizomycotina</taxon>
        <taxon>Sordariomycetes</taxon>
        <taxon>Sordariomycetidae</taxon>
        <taxon>Diaporthales</taxon>
        <taxon>Cryphonectriaceae</taxon>
        <taxon>Cryphonectria-Endothia species complex</taxon>
        <taxon>Cryphonectria</taxon>
    </lineage>
</organism>
<dbReference type="InterPro" id="IPR008928">
    <property type="entry name" value="6-hairpin_glycosidase_sf"/>
</dbReference>
<dbReference type="InterPro" id="IPR012878">
    <property type="entry name" value="Beta-AFase-like_GH127_cat"/>
</dbReference>
<evidence type="ECO:0000313" key="5">
    <source>
        <dbReference type="Proteomes" id="UP000803844"/>
    </source>
</evidence>
<feature type="domain" description="Non-reducing end beta-L-arabinofuranosidase-like GH127 middle" evidence="2">
    <location>
        <begin position="445"/>
        <end position="526"/>
    </location>
</feature>
<dbReference type="SUPFAM" id="SSF48208">
    <property type="entry name" value="Six-hairpin glycosidases"/>
    <property type="match status" value="1"/>
</dbReference>
<dbReference type="GO" id="GO:0005975">
    <property type="term" value="P:carbohydrate metabolic process"/>
    <property type="evidence" value="ECO:0007669"/>
    <property type="project" value="InterPro"/>
</dbReference>
<dbReference type="Pfam" id="PF20737">
    <property type="entry name" value="Glyco_hydro127C"/>
    <property type="match status" value="1"/>
</dbReference>
<comment type="caution">
    <text evidence="4">The sequence shown here is derived from an EMBL/GenBank/DDBJ whole genome shotgun (WGS) entry which is preliminary data.</text>
</comment>
<gene>
    <name evidence="4" type="ORF">M406DRAFT_269884</name>
</gene>
<dbReference type="Proteomes" id="UP000803844">
    <property type="component" value="Unassembled WGS sequence"/>
</dbReference>
<evidence type="ECO:0000259" key="2">
    <source>
        <dbReference type="Pfam" id="PF20736"/>
    </source>
</evidence>
<feature type="domain" description="Non-reducing end beta-L-arabinofuranosidase-like GH127 C-terminal" evidence="3">
    <location>
        <begin position="558"/>
        <end position="653"/>
    </location>
</feature>
<evidence type="ECO:0000259" key="3">
    <source>
        <dbReference type="Pfam" id="PF20737"/>
    </source>
</evidence>
<dbReference type="InterPro" id="IPR049046">
    <property type="entry name" value="Beta-AFase-like_GH127_middle"/>
</dbReference>
<dbReference type="RefSeq" id="XP_040770876.1">
    <property type="nucleotide sequence ID" value="XM_040918042.1"/>
</dbReference>
<keyword evidence="5" id="KW-1185">Reference proteome</keyword>
<dbReference type="PANTHER" id="PTHR43465">
    <property type="entry name" value="DUF1680 DOMAIN PROTEIN (AFU_ORTHOLOGUE AFUA_1G08910)"/>
    <property type="match status" value="1"/>
</dbReference>
<proteinExistence type="predicted"/>
<accession>A0A9P4XS52</accession>
<dbReference type="Pfam" id="PF20736">
    <property type="entry name" value="Glyco_hydro127M"/>
    <property type="match status" value="1"/>
</dbReference>
<sequence>MNPQDSFIWTTLQPESFWARKRTVVLKNTIPFQLDMLKSTGRYDAFDLQRHPIYDDEPATWPVPKHLFWDSDVGKWIEGLAYFGDLEKGDDSSLDQAAEDLVQKINKAQQGDGYVNIHFTVVAPKERFSNLRDMHELYNAGHLIEAALAHQLRFKSDQLMKPLEKYIELLHKTFGSGEDQIHGYPGHPEIELALIRFYKRTGNEKAVQLARYFVEERGNTTGANGRHYFDVEAEARGESEHTAPSYYPAARSYWYNQAHKPILEQETIEGHSVRAMYLLTAVADLAVLDPKTFGSKYLPALRRLWSNMVNQKMYLTGGIGAIKQWEGFGINYFLPQSTDEGGCYSETCAAIGVMMLAERILQIDLNGQYTDILERALYNAMLTGMSVDGKAFTYVNQMATSEEDASNRREEWFECACCPPNIARVLGHIGGYLWTAKTNSQSSATVNVHLYASASINYTLQDSQDKFKLSQKTNYPWEGTVDFELENSSGLDIEINVRIPSWAGDAWDVTPKPSSTSLNKHYLHLDAAYLKQNPQFKLTVPLTPRLLRPHPYTLQRIAVLARGPLIYCVEDVDHPWVVDHFKSLETKTDLPLGEPYIGITLKNGGLVLPKERLAPALEVTGLQALIVDKSSVDLHFVPYWARANRGGKHQMRVGIRTLD</sequence>
<feature type="domain" description="Non-reducing end beta-L-arabinofuranosidase-like GH127 catalytic" evidence="1">
    <location>
        <begin position="15"/>
        <end position="427"/>
    </location>
</feature>
<dbReference type="OrthoDB" id="654211at2759"/>
<reference evidence="4" key="1">
    <citation type="journal article" date="2020" name="Phytopathology">
        <title>Genome sequence of the chestnut blight fungus Cryphonectria parasitica EP155: A fundamental resource for an archetypical invasive plant pathogen.</title>
        <authorList>
            <person name="Crouch J.A."/>
            <person name="Dawe A."/>
            <person name="Aerts A."/>
            <person name="Barry K."/>
            <person name="Churchill A.C.L."/>
            <person name="Grimwood J."/>
            <person name="Hillman B."/>
            <person name="Milgroom M.G."/>
            <person name="Pangilinan J."/>
            <person name="Smith M."/>
            <person name="Salamov A."/>
            <person name="Schmutz J."/>
            <person name="Yadav J."/>
            <person name="Grigoriev I.V."/>
            <person name="Nuss D."/>
        </authorList>
    </citation>
    <scope>NUCLEOTIDE SEQUENCE</scope>
    <source>
        <strain evidence="4">EP155</strain>
    </source>
</reference>
<dbReference type="GeneID" id="63835171"/>
<protein>
    <submittedName>
        <fullName evidence="4">DUF1680-domain-containing protein</fullName>
    </submittedName>
</protein>